<feature type="signal peptide" evidence="3">
    <location>
        <begin position="1"/>
        <end position="27"/>
    </location>
</feature>
<reference evidence="6" key="1">
    <citation type="submission" date="2016-02" db="EMBL/GenBank/DDBJ databases">
        <authorList>
            <person name="Shin S.-K."/>
            <person name="Yi H."/>
            <person name="Kim E."/>
        </authorList>
    </citation>
    <scope>NUCLEOTIDE SEQUENCE [LARGE SCALE GENOMIC DNA]</scope>
    <source>
        <strain evidence="6">LPB0003</strain>
    </source>
</reference>
<protein>
    <submittedName>
        <fullName evidence="5">Superoxide dismutase</fullName>
    </submittedName>
</protein>
<feature type="domain" description="Superoxide dismutase copper/zinc binding" evidence="4">
    <location>
        <begin position="43"/>
        <end position="175"/>
    </location>
</feature>
<keyword evidence="6" id="KW-1185">Reference proteome</keyword>
<feature type="region of interest" description="Disordered" evidence="2">
    <location>
        <begin position="81"/>
        <end position="111"/>
    </location>
</feature>
<comment type="similarity">
    <text evidence="1">Belongs to the Cu-Zn superoxide dismutase family.</text>
</comment>
<evidence type="ECO:0000313" key="6">
    <source>
        <dbReference type="Proteomes" id="UP000092584"/>
    </source>
</evidence>
<organism evidence="5 6">
    <name type="scientific">Polaribacter vadi</name>
    <dbReference type="NCBI Taxonomy" id="1774273"/>
    <lineage>
        <taxon>Bacteria</taxon>
        <taxon>Pseudomonadati</taxon>
        <taxon>Bacteroidota</taxon>
        <taxon>Flavobacteriia</taxon>
        <taxon>Flavobacteriales</taxon>
        <taxon>Flavobacteriaceae</taxon>
    </lineage>
</organism>
<dbReference type="GO" id="GO:0005507">
    <property type="term" value="F:copper ion binding"/>
    <property type="evidence" value="ECO:0007669"/>
    <property type="project" value="InterPro"/>
</dbReference>
<dbReference type="InterPro" id="IPR024134">
    <property type="entry name" value="SOD_Cu/Zn_/chaperone"/>
</dbReference>
<dbReference type="STRING" id="1774273.LPB03_15705"/>
<evidence type="ECO:0000256" key="3">
    <source>
        <dbReference type="SAM" id="SignalP"/>
    </source>
</evidence>
<name>A0A1B8TQ79_9FLAO</name>
<dbReference type="CDD" id="cd00305">
    <property type="entry name" value="Cu-Zn_Superoxide_Dismutase"/>
    <property type="match status" value="1"/>
</dbReference>
<evidence type="ECO:0000256" key="1">
    <source>
        <dbReference type="ARBA" id="ARBA00010457"/>
    </source>
</evidence>
<dbReference type="EMBL" id="LSFM01000025">
    <property type="protein sequence ID" value="OBY61827.1"/>
    <property type="molecule type" value="Genomic_DNA"/>
</dbReference>
<dbReference type="InterPro" id="IPR001424">
    <property type="entry name" value="SOD_Cu_Zn_dom"/>
</dbReference>
<dbReference type="PROSITE" id="PS00087">
    <property type="entry name" value="SOD_CU_ZN_1"/>
    <property type="match status" value="1"/>
</dbReference>
<dbReference type="RefSeq" id="WP_065320193.1">
    <property type="nucleotide sequence ID" value="NZ_CP017477.1"/>
</dbReference>
<dbReference type="KEGG" id="pob:LPB03_15705"/>
<dbReference type="Proteomes" id="UP000092584">
    <property type="component" value="Unassembled WGS sequence"/>
</dbReference>
<evidence type="ECO:0000256" key="2">
    <source>
        <dbReference type="SAM" id="MobiDB-lite"/>
    </source>
</evidence>
<dbReference type="PANTHER" id="PTHR10003">
    <property type="entry name" value="SUPEROXIDE DISMUTASE CU-ZN -RELATED"/>
    <property type="match status" value="1"/>
</dbReference>
<sequence length="178" mass="18494">MKNLKLNTLKTGILVCCLALFSCTENADKTAVANLSPKSGSNVTGTLTFTESNGKVMLKATIKGLTPGGTQAIHIHENGDCSSDDGTSAGGHWNPSGHDHGKWKEGDFHSGDIGNLEADENGVATIEKESDFWAINGDDETKNIVGKGIIVHAGVDDFKSQPSGAAGARVACGVIEVQ</sequence>
<dbReference type="Gene3D" id="2.60.40.200">
    <property type="entry name" value="Superoxide dismutase, copper/zinc binding domain"/>
    <property type="match status" value="1"/>
</dbReference>
<dbReference type="OrthoDB" id="9792957at2"/>
<dbReference type="InterPro" id="IPR018152">
    <property type="entry name" value="SOD_Cu/Zn_BS"/>
</dbReference>
<dbReference type="AlphaFoldDB" id="A0A1B8TQ79"/>
<evidence type="ECO:0000259" key="4">
    <source>
        <dbReference type="Pfam" id="PF00080"/>
    </source>
</evidence>
<dbReference type="InterPro" id="IPR036423">
    <property type="entry name" value="SOD-like_Cu/Zn_dom_sf"/>
</dbReference>
<dbReference type="SUPFAM" id="SSF49329">
    <property type="entry name" value="Cu,Zn superoxide dismutase-like"/>
    <property type="match status" value="1"/>
</dbReference>
<keyword evidence="3" id="KW-0732">Signal</keyword>
<proteinExistence type="inferred from homology"/>
<gene>
    <name evidence="5" type="ORF">LPB3_13595</name>
</gene>
<feature type="compositionally biased region" description="Basic and acidic residues" evidence="2">
    <location>
        <begin position="97"/>
        <end position="110"/>
    </location>
</feature>
<accession>A0A1B8TQ79</accession>
<dbReference type="Pfam" id="PF00080">
    <property type="entry name" value="Sod_Cu"/>
    <property type="match status" value="1"/>
</dbReference>
<dbReference type="GO" id="GO:0006801">
    <property type="term" value="P:superoxide metabolic process"/>
    <property type="evidence" value="ECO:0007669"/>
    <property type="project" value="InterPro"/>
</dbReference>
<feature type="chain" id="PRO_5008615401" evidence="3">
    <location>
        <begin position="28"/>
        <end position="178"/>
    </location>
</feature>
<dbReference type="PROSITE" id="PS51257">
    <property type="entry name" value="PROKAR_LIPOPROTEIN"/>
    <property type="match status" value="1"/>
</dbReference>
<evidence type="ECO:0000313" key="5">
    <source>
        <dbReference type="EMBL" id="OBY61827.1"/>
    </source>
</evidence>
<comment type="caution">
    <text evidence="5">The sequence shown here is derived from an EMBL/GenBank/DDBJ whole genome shotgun (WGS) entry which is preliminary data.</text>
</comment>